<comment type="similarity">
    <text evidence="1">Belongs to the UPF0213 family.</text>
</comment>
<reference evidence="3" key="1">
    <citation type="submission" date="2020-12" db="EMBL/GenBank/DDBJ databases">
        <title>Devosia sp. MSA67 isolated from Mo River.</title>
        <authorList>
            <person name="Ma F."/>
            <person name="Zi Z."/>
        </authorList>
    </citation>
    <scope>NUCLEOTIDE SEQUENCE</scope>
    <source>
        <strain evidence="3">MSA67</strain>
    </source>
</reference>
<protein>
    <submittedName>
        <fullName evidence="3">GIY-YIG nuclease family protein</fullName>
    </submittedName>
</protein>
<proteinExistence type="inferred from homology"/>
<evidence type="ECO:0000256" key="1">
    <source>
        <dbReference type="ARBA" id="ARBA00007435"/>
    </source>
</evidence>
<dbReference type="AlphaFoldDB" id="A0A934MGW2"/>
<organism evidence="3 4">
    <name type="scientific">Devosia sediminis</name>
    <dbReference type="NCBI Taxonomy" id="2798801"/>
    <lineage>
        <taxon>Bacteria</taxon>
        <taxon>Pseudomonadati</taxon>
        <taxon>Pseudomonadota</taxon>
        <taxon>Alphaproteobacteria</taxon>
        <taxon>Hyphomicrobiales</taxon>
        <taxon>Devosiaceae</taxon>
        <taxon>Devosia</taxon>
    </lineage>
</organism>
<dbReference type="InterPro" id="IPR000305">
    <property type="entry name" value="GIY-YIG_endonuc"/>
</dbReference>
<dbReference type="Gene3D" id="3.40.1440.10">
    <property type="entry name" value="GIY-YIG endonuclease"/>
    <property type="match status" value="1"/>
</dbReference>
<dbReference type="PROSITE" id="PS50164">
    <property type="entry name" value="GIY_YIG"/>
    <property type="match status" value="1"/>
</dbReference>
<dbReference type="CDD" id="cd10448">
    <property type="entry name" value="GIY-YIG_unchar_3"/>
    <property type="match status" value="1"/>
</dbReference>
<accession>A0A934MGW2</accession>
<sequence length="98" mass="11882">MPRTYIVYILASMKNGTLYTGVTGNPFGRMWQHKNKVHPNSFTARHDIQRLVWYEMHDNPVSAIQREKHIKDWKRDWKKRLIEEMNPTWRDLSNDWGL</sequence>
<evidence type="ECO:0000259" key="2">
    <source>
        <dbReference type="PROSITE" id="PS50164"/>
    </source>
</evidence>
<gene>
    <name evidence="3" type="ORF">JEQ47_06590</name>
</gene>
<evidence type="ECO:0000313" key="4">
    <source>
        <dbReference type="Proteomes" id="UP000602124"/>
    </source>
</evidence>
<dbReference type="Pfam" id="PF01541">
    <property type="entry name" value="GIY-YIG"/>
    <property type="match status" value="1"/>
</dbReference>
<feature type="domain" description="GIY-YIG" evidence="2">
    <location>
        <begin position="3"/>
        <end position="81"/>
    </location>
</feature>
<evidence type="ECO:0000313" key="3">
    <source>
        <dbReference type="EMBL" id="MBJ3784382.1"/>
    </source>
</evidence>
<dbReference type="Proteomes" id="UP000602124">
    <property type="component" value="Unassembled WGS sequence"/>
</dbReference>
<dbReference type="InterPro" id="IPR050190">
    <property type="entry name" value="UPF0213_domain"/>
</dbReference>
<dbReference type="PANTHER" id="PTHR34477:SF5">
    <property type="entry name" value="BSL5627 PROTEIN"/>
    <property type="match status" value="1"/>
</dbReference>
<keyword evidence="4" id="KW-1185">Reference proteome</keyword>
<dbReference type="InterPro" id="IPR035901">
    <property type="entry name" value="GIY-YIG_endonuc_sf"/>
</dbReference>
<dbReference type="SUPFAM" id="SSF82771">
    <property type="entry name" value="GIY-YIG endonuclease"/>
    <property type="match status" value="1"/>
</dbReference>
<comment type="caution">
    <text evidence="3">The sequence shown here is derived from an EMBL/GenBank/DDBJ whole genome shotgun (WGS) entry which is preliminary data.</text>
</comment>
<name>A0A934MGW2_9HYPH</name>
<dbReference type="EMBL" id="JAEKMH010000001">
    <property type="protein sequence ID" value="MBJ3784382.1"/>
    <property type="molecule type" value="Genomic_DNA"/>
</dbReference>
<dbReference type="RefSeq" id="WP_198875550.1">
    <property type="nucleotide sequence ID" value="NZ_JAEKMH010000001.1"/>
</dbReference>
<dbReference type="PANTHER" id="PTHR34477">
    <property type="entry name" value="UPF0213 PROTEIN YHBQ"/>
    <property type="match status" value="1"/>
</dbReference>